<dbReference type="AlphaFoldDB" id="A0AAE1YGC2"/>
<evidence type="ECO:0000256" key="1">
    <source>
        <dbReference type="SAM" id="Phobius"/>
    </source>
</evidence>
<feature type="transmembrane region" description="Helical" evidence="1">
    <location>
        <begin position="97"/>
        <end position="116"/>
    </location>
</feature>
<keyword evidence="1" id="KW-0472">Membrane</keyword>
<keyword evidence="1" id="KW-0812">Transmembrane</keyword>
<feature type="transmembrane region" description="Helical" evidence="1">
    <location>
        <begin position="198"/>
        <end position="217"/>
    </location>
</feature>
<keyword evidence="1" id="KW-1133">Transmembrane helix</keyword>
<evidence type="ECO:0000313" key="2">
    <source>
        <dbReference type="EMBL" id="KAK4429746.1"/>
    </source>
</evidence>
<keyword evidence="3" id="KW-1185">Reference proteome</keyword>
<organism evidence="2 3">
    <name type="scientific">Sesamum alatum</name>
    <dbReference type="NCBI Taxonomy" id="300844"/>
    <lineage>
        <taxon>Eukaryota</taxon>
        <taxon>Viridiplantae</taxon>
        <taxon>Streptophyta</taxon>
        <taxon>Embryophyta</taxon>
        <taxon>Tracheophyta</taxon>
        <taxon>Spermatophyta</taxon>
        <taxon>Magnoliopsida</taxon>
        <taxon>eudicotyledons</taxon>
        <taxon>Gunneridae</taxon>
        <taxon>Pentapetalae</taxon>
        <taxon>asterids</taxon>
        <taxon>lamiids</taxon>
        <taxon>Lamiales</taxon>
        <taxon>Pedaliaceae</taxon>
        <taxon>Sesamum</taxon>
    </lineage>
</organism>
<proteinExistence type="predicted"/>
<feature type="transmembrane region" description="Helical" evidence="1">
    <location>
        <begin position="292"/>
        <end position="314"/>
    </location>
</feature>
<sequence length="376" mass="41436">MQDVAALGKSNNIPHVQSAAHVRTLRKGSNDHLAINIGSESERLINNEETDEDKGHLFKSLITTGLIPRQGRNVADRIDGIWVSGSRALMRHPRGRLGLIAYWLVLHICINLRSFFELFSDTYNVSLPTELSSDHCAPTSKIKHMDLLSTNCCLRIKSRNSHFQFLGVDREIYGYSSSPNFPTKLCCSTSVIVPSRTAVLQACTVTSGLIGAVGVLIRQLASSYGNLELHCRISYTRVVMSFLATENGQISTESSQASYQQGPYFPGTSRLPTRSIFTRNQRGKISNFVRGALLPLLALIGRSIFRGCCVIGVYSPQEVVRKYSFAIWATFVGLVYGYATTISSSIIVPMASHALKQLARRHHLAVTSSNSSKRIG</sequence>
<protein>
    <submittedName>
        <fullName evidence="2">Uncharacterized protein</fullName>
    </submittedName>
</protein>
<evidence type="ECO:0000313" key="3">
    <source>
        <dbReference type="Proteomes" id="UP001293254"/>
    </source>
</evidence>
<gene>
    <name evidence="2" type="ORF">Salat_1275200</name>
</gene>
<accession>A0AAE1YGC2</accession>
<dbReference type="Proteomes" id="UP001293254">
    <property type="component" value="Unassembled WGS sequence"/>
</dbReference>
<name>A0AAE1YGC2_9LAMI</name>
<dbReference type="EMBL" id="JACGWO010000004">
    <property type="protein sequence ID" value="KAK4429746.1"/>
    <property type="molecule type" value="Genomic_DNA"/>
</dbReference>
<reference evidence="2" key="2">
    <citation type="journal article" date="2024" name="Plant">
        <title>Genomic evolution and insights into agronomic trait innovations of Sesamum species.</title>
        <authorList>
            <person name="Miao H."/>
            <person name="Wang L."/>
            <person name="Qu L."/>
            <person name="Liu H."/>
            <person name="Sun Y."/>
            <person name="Le M."/>
            <person name="Wang Q."/>
            <person name="Wei S."/>
            <person name="Zheng Y."/>
            <person name="Lin W."/>
            <person name="Duan Y."/>
            <person name="Cao H."/>
            <person name="Xiong S."/>
            <person name="Wang X."/>
            <person name="Wei L."/>
            <person name="Li C."/>
            <person name="Ma Q."/>
            <person name="Ju M."/>
            <person name="Zhao R."/>
            <person name="Li G."/>
            <person name="Mu C."/>
            <person name="Tian Q."/>
            <person name="Mei H."/>
            <person name="Zhang T."/>
            <person name="Gao T."/>
            <person name="Zhang H."/>
        </authorList>
    </citation>
    <scope>NUCLEOTIDE SEQUENCE</scope>
    <source>
        <strain evidence="2">3651</strain>
    </source>
</reference>
<comment type="caution">
    <text evidence="2">The sequence shown here is derived from an EMBL/GenBank/DDBJ whole genome shotgun (WGS) entry which is preliminary data.</text>
</comment>
<reference evidence="2" key="1">
    <citation type="submission" date="2020-06" db="EMBL/GenBank/DDBJ databases">
        <authorList>
            <person name="Li T."/>
            <person name="Hu X."/>
            <person name="Zhang T."/>
            <person name="Song X."/>
            <person name="Zhang H."/>
            <person name="Dai N."/>
            <person name="Sheng W."/>
            <person name="Hou X."/>
            <person name="Wei L."/>
        </authorList>
    </citation>
    <scope>NUCLEOTIDE SEQUENCE</scope>
    <source>
        <strain evidence="2">3651</strain>
        <tissue evidence="2">Leaf</tissue>
    </source>
</reference>
<feature type="transmembrane region" description="Helical" evidence="1">
    <location>
        <begin position="326"/>
        <end position="351"/>
    </location>
</feature>